<sequence>MKEQISTPKKPDRATAMMQIIEQVKQTLPLYESETFVCGPDGNCLGCPKKLLELVDRELSYWESAIANGNVPQFDDIRRFGKLCSSVKRGLERNGVLEKYQQIKAVNLS</sequence>
<dbReference type="Proteomes" id="UP000887104">
    <property type="component" value="Unassembled WGS sequence"/>
</dbReference>
<evidence type="ECO:0000313" key="2">
    <source>
        <dbReference type="Proteomes" id="UP000887104"/>
    </source>
</evidence>
<keyword evidence="2" id="KW-1185">Reference proteome</keyword>
<dbReference type="RefSeq" id="WP_220780845.1">
    <property type="nucleotide sequence ID" value="NZ_BPEY01000026.1"/>
</dbReference>
<evidence type="ECO:0000313" key="1">
    <source>
        <dbReference type="EMBL" id="GIU45139.1"/>
    </source>
</evidence>
<accession>A0ABQ4PC66</accession>
<proteinExistence type="predicted"/>
<organism evidence="1 2">
    <name type="scientific">Shewanella sairae</name>
    <dbReference type="NCBI Taxonomy" id="190310"/>
    <lineage>
        <taxon>Bacteria</taxon>
        <taxon>Pseudomonadati</taxon>
        <taxon>Pseudomonadota</taxon>
        <taxon>Gammaproteobacteria</taxon>
        <taxon>Alteromonadales</taxon>
        <taxon>Shewanellaceae</taxon>
        <taxon>Shewanella</taxon>
    </lineage>
</organism>
<name>A0ABQ4PC66_9GAMM</name>
<protein>
    <recommendedName>
        <fullName evidence="3">Oxidoreductase-like domain-containing protein</fullName>
    </recommendedName>
</protein>
<evidence type="ECO:0008006" key="3">
    <source>
        <dbReference type="Google" id="ProtNLM"/>
    </source>
</evidence>
<comment type="caution">
    <text evidence="1">The sequence shown here is derived from an EMBL/GenBank/DDBJ whole genome shotgun (WGS) entry which is preliminary data.</text>
</comment>
<dbReference type="EMBL" id="BPEY01000026">
    <property type="protein sequence ID" value="GIU45139.1"/>
    <property type="molecule type" value="Genomic_DNA"/>
</dbReference>
<gene>
    <name evidence="1" type="ORF">TUM4438_17920</name>
</gene>
<reference evidence="1" key="1">
    <citation type="submission" date="2021-05" db="EMBL/GenBank/DDBJ databases">
        <title>Molecular characterization for Shewanella algae harboring chromosomal blaOXA-55-like strains isolated from clinical and environment sample.</title>
        <authorList>
            <person name="Ohama Y."/>
            <person name="Aoki K."/>
            <person name="Harada S."/>
            <person name="Moriya K."/>
            <person name="Ishii Y."/>
            <person name="Tateda K."/>
        </authorList>
    </citation>
    <scope>NUCLEOTIDE SEQUENCE</scope>
    <source>
        <strain evidence="1">JCM 11563</strain>
    </source>
</reference>